<evidence type="ECO:0008006" key="3">
    <source>
        <dbReference type="Google" id="ProtNLM"/>
    </source>
</evidence>
<dbReference type="Pfam" id="PF09939">
    <property type="entry name" value="DUF2171"/>
    <property type="match status" value="1"/>
</dbReference>
<dbReference type="EMBL" id="FUUY01000014">
    <property type="protein sequence ID" value="SJX23471.1"/>
    <property type="molecule type" value="Genomic_DNA"/>
</dbReference>
<organism evidence="1 2">
    <name type="scientific">Acinetobacter johnsonii</name>
    <dbReference type="NCBI Taxonomy" id="40214"/>
    <lineage>
        <taxon>Bacteria</taxon>
        <taxon>Pseudomonadati</taxon>
        <taxon>Pseudomonadota</taxon>
        <taxon>Gammaproteobacteria</taxon>
        <taxon>Moraxellales</taxon>
        <taxon>Moraxellaceae</taxon>
        <taxon>Acinetobacter</taxon>
    </lineage>
</organism>
<proteinExistence type="predicted"/>
<dbReference type="Proteomes" id="UP000196240">
    <property type="component" value="Unassembled WGS sequence"/>
</dbReference>
<reference evidence="1 2" key="1">
    <citation type="submission" date="2017-02" db="EMBL/GenBank/DDBJ databases">
        <authorList>
            <person name="Peterson S.W."/>
        </authorList>
    </citation>
    <scope>NUCLEOTIDE SEQUENCE [LARGE SCALE GENOMIC DNA]</scope>
    <source>
        <strain evidence="1">C6</strain>
    </source>
</reference>
<dbReference type="AlphaFoldDB" id="A0A1R7QH10"/>
<gene>
    <name evidence="1" type="ORF">ACNJC6_03138</name>
</gene>
<sequence length="77" mass="8601">MSTLNIPDIKKHSDVIASCGTKVGTVDHLEGDNQLKLTRDENDQHHLIPTGWIGEVKGDKVVLIKNSEEVKQQWQAI</sequence>
<evidence type="ECO:0000313" key="2">
    <source>
        <dbReference type="Proteomes" id="UP000196240"/>
    </source>
</evidence>
<dbReference type="RefSeq" id="WP_034617023.1">
    <property type="nucleotide sequence ID" value="NZ_FUUY01000014.1"/>
</dbReference>
<accession>A0A1R7QH10</accession>
<dbReference type="InterPro" id="IPR018684">
    <property type="entry name" value="DUF2171"/>
</dbReference>
<evidence type="ECO:0000313" key="1">
    <source>
        <dbReference type="EMBL" id="SJX23471.1"/>
    </source>
</evidence>
<name>A0A1R7QH10_ACIJO</name>
<protein>
    <recommendedName>
        <fullName evidence="3">DUF2171 domain-containing protein</fullName>
    </recommendedName>
</protein>